<proteinExistence type="predicted"/>
<dbReference type="Proteomes" id="UP000190961">
    <property type="component" value="Unassembled WGS sequence"/>
</dbReference>
<dbReference type="AlphaFoldDB" id="A0A1T5M8L4"/>
<organism evidence="1 2">
    <name type="scientific">Ohtaekwangia koreensis</name>
    <dbReference type="NCBI Taxonomy" id="688867"/>
    <lineage>
        <taxon>Bacteria</taxon>
        <taxon>Pseudomonadati</taxon>
        <taxon>Bacteroidota</taxon>
        <taxon>Cytophagia</taxon>
        <taxon>Cytophagales</taxon>
        <taxon>Fulvivirgaceae</taxon>
        <taxon>Ohtaekwangia</taxon>
    </lineage>
</organism>
<name>A0A1T5M8L4_9BACT</name>
<protein>
    <submittedName>
        <fullName evidence="1">Uncharacterized protein</fullName>
    </submittedName>
</protein>
<keyword evidence="2" id="KW-1185">Reference proteome</keyword>
<evidence type="ECO:0000313" key="1">
    <source>
        <dbReference type="EMBL" id="SKC84354.1"/>
    </source>
</evidence>
<sequence>MKAYYELRRRNKDEIGSLYSLNTSGDISQLKIRETEKLRSST</sequence>
<dbReference type="EMBL" id="FUZU01000003">
    <property type="protein sequence ID" value="SKC84354.1"/>
    <property type="molecule type" value="Genomic_DNA"/>
</dbReference>
<reference evidence="1 2" key="1">
    <citation type="submission" date="2017-02" db="EMBL/GenBank/DDBJ databases">
        <authorList>
            <person name="Peterson S.W."/>
        </authorList>
    </citation>
    <scope>NUCLEOTIDE SEQUENCE [LARGE SCALE GENOMIC DNA]</scope>
    <source>
        <strain evidence="1 2">DSM 25262</strain>
    </source>
</reference>
<gene>
    <name evidence="1" type="ORF">SAMN05660236_4752</name>
</gene>
<evidence type="ECO:0000313" key="2">
    <source>
        <dbReference type="Proteomes" id="UP000190961"/>
    </source>
</evidence>
<accession>A0A1T5M8L4</accession>
<dbReference type="STRING" id="688867.SAMN05660236_4752"/>